<dbReference type="PROSITE" id="PS50003">
    <property type="entry name" value="PH_DOMAIN"/>
    <property type="match status" value="1"/>
</dbReference>
<feature type="compositionally biased region" description="Basic residues" evidence="1">
    <location>
        <begin position="228"/>
        <end position="241"/>
    </location>
</feature>
<dbReference type="EMBL" id="CAUJNA010000079">
    <property type="protein sequence ID" value="CAJ1371452.1"/>
    <property type="molecule type" value="Genomic_DNA"/>
</dbReference>
<evidence type="ECO:0000313" key="4">
    <source>
        <dbReference type="Proteomes" id="UP001178507"/>
    </source>
</evidence>
<organism evidence="3 4">
    <name type="scientific">Effrenium voratum</name>
    <dbReference type="NCBI Taxonomy" id="2562239"/>
    <lineage>
        <taxon>Eukaryota</taxon>
        <taxon>Sar</taxon>
        <taxon>Alveolata</taxon>
        <taxon>Dinophyceae</taxon>
        <taxon>Suessiales</taxon>
        <taxon>Symbiodiniaceae</taxon>
        <taxon>Effrenium</taxon>
    </lineage>
</organism>
<dbReference type="Proteomes" id="UP001178507">
    <property type="component" value="Unassembled WGS sequence"/>
</dbReference>
<accession>A0AA36HMW4</accession>
<feature type="compositionally biased region" description="Low complexity" evidence="1">
    <location>
        <begin position="242"/>
        <end position="264"/>
    </location>
</feature>
<gene>
    <name evidence="3" type="ORF">EVOR1521_LOCUS1755</name>
</gene>
<feature type="non-terminal residue" evidence="3">
    <location>
        <position position="1"/>
    </location>
</feature>
<feature type="region of interest" description="Disordered" evidence="1">
    <location>
        <begin position="226"/>
        <end position="321"/>
    </location>
</feature>
<comment type="caution">
    <text evidence="3">The sequence shown here is derived from an EMBL/GenBank/DDBJ whole genome shotgun (WGS) entry which is preliminary data.</text>
</comment>
<feature type="compositionally biased region" description="Acidic residues" evidence="1">
    <location>
        <begin position="280"/>
        <end position="304"/>
    </location>
</feature>
<evidence type="ECO:0000313" key="3">
    <source>
        <dbReference type="EMBL" id="CAJ1371452.1"/>
    </source>
</evidence>
<name>A0AA36HMW4_9DINO</name>
<keyword evidence="4" id="KW-1185">Reference proteome</keyword>
<proteinExistence type="predicted"/>
<evidence type="ECO:0000256" key="1">
    <source>
        <dbReference type="SAM" id="MobiDB-lite"/>
    </source>
</evidence>
<feature type="domain" description="PH" evidence="2">
    <location>
        <begin position="1"/>
        <end position="41"/>
    </location>
</feature>
<protein>
    <recommendedName>
        <fullName evidence="2">PH domain-containing protein</fullName>
    </recommendedName>
</protein>
<sequence length="321" mass="34759">GLMKVAPTGFELDLGEKRVQFSVDSVEHLMNWLEELRLAASPALNRLSRSSRTSLAEEVDMQQVDESKLFDLFAEREEGAPSPSNNLSFSVVETGTPDANRLRRRLMLSVGVSEGEEEDEPPPLVERVSSEEDIQGTVPGSFCQAGPGAAPNALSQLRHLEVEMTGVVDKWSRTLAATEVDCRALLRFFGLGSGSSSDAEGARQLLQALSAFQGQVRTAWAELDQHAAKAKTRGPKGRTRRTAASEALSDSSRATSRAACASTYADDEAGHEGAEHREAGEEEAGRDEAQQPEEAEQPEEPEQPEEGREVASFMTVKSTDS</sequence>
<reference evidence="3" key="1">
    <citation type="submission" date="2023-08" db="EMBL/GenBank/DDBJ databases">
        <authorList>
            <person name="Chen Y."/>
            <person name="Shah S."/>
            <person name="Dougan E. K."/>
            <person name="Thang M."/>
            <person name="Chan C."/>
        </authorList>
    </citation>
    <scope>NUCLEOTIDE SEQUENCE</scope>
</reference>
<evidence type="ECO:0000259" key="2">
    <source>
        <dbReference type="PROSITE" id="PS50003"/>
    </source>
</evidence>
<feature type="compositionally biased region" description="Basic and acidic residues" evidence="1">
    <location>
        <begin position="268"/>
        <end position="279"/>
    </location>
</feature>
<dbReference type="InterPro" id="IPR001849">
    <property type="entry name" value="PH_domain"/>
</dbReference>
<dbReference type="AlphaFoldDB" id="A0AA36HMW4"/>